<dbReference type="OrthoDB" id="3345469at2759"/>
<dbReference type="PIRSF" id="PIRSF037490">
    <property type="entry name" value="UCP037490_NIF3_euk"/>
    <property type="match status" value="1"/>
</dbReference>
<evidence type="ECO:0000313" key="6">
    <source>
        <dbReference type="Proteomes" id="UP000241769"/>
    </source>
</evidence>
<evidence type="ECO:0000256" key="1">
    <source>
        <dbReference type="ARBA" id="ARBA00006964"/>
    </source>
</evidence>
<comment type="similarity">
    <text evidence="1">Belongs to the GTP cyclohydrolase I type 2/NIF3 family.</text>
</comment>
<dbReference type="InterPro" id="IPR002678">
    <property type="entry name" value="DUF34/NIF3"/>
</dbReference>
<keyword evidence="3" id="KW-0479">Metal-binding</keyword>
<feature type="region of interest" description="Disordered" evidence="4">
    <location>
        <begin position="20"/>
        <end position="39"/>
    </location>
</feature>
<dbReference type="EMBL" id="MDYQ01000464">
    <property type="protein sequence ID" value="PRP74408.1"/>
    <property type="molecule type" value="Genomic_DNA"/>
</dbReference>
<organism evidence="5 6">
    <name type="scientific">Planoprotostelium fungivorum</name>
    <dbReference type="NCBI Taxonomy" id="1890364"/>
    <lineage>
        <taxon>Eukaryota</taxon>
        <taxon>Amoebozoa</taxon>
        <taxon>Evosea</taxon>
        <taxon>Variosea</taxon>
        <taxon>Cavosteliida</taxon>
        <taxon>Cavosteliaceae</taxon>
        <taxon>Planoprotostelium</taxon>
    </lineage>
</organism>
<reference evidence="5 6" key="1">
    <citation type="journal article" date="2018" name="Genome Biol. Evol.">
        <title>Multiple Roots of Fruiting Body Formation in Amoebozoa.</title>
        <authorList>
            <person name="Hillmann F."/>
            <person name="Forbes G."/>
            <person name="Novohradska S."/>
            <person name="Ferling I."/>
            <person name="Riege K."/>
            <person name="Groth M."/>
            <person name="Westermann M."/>
            <person name="Marz M."/>
            <person name="Spaller T."/>
            <person name="Winckler T."/>
            <person name="Schaap P."/>
            <person name="Glockner G."/>
        </authorList>
    </citation>
    <scope>NUCLEOTIDE SEQUENCE [LARGE SCALE GENOMIC DNA]</scope>
    <source>
        <strain evidence="5 6">Jena</strain>
    </source>
</reference>
<keyword evidence="6" id="KW-1185">Reference proteome</keyword>
<dbReference type="FunCoup" id="A0A2P6MRS5">
    <property type="interactions" value="610"/>
</dbReference>
<dbReference type="Pfam" id="PF01784">
    <property type="entry name" value="DUF34_NIF3"/>
    <property type="match status" value="1"/>
</dbReference>
<dbReference type="InterPro" id="IPR036069">
    <property type="entry name" value="DUF34/NIF3_sf"/>
</dbReference>
<feature type="binding site" evidence="3">
    <location>
        <position position="395"/>
    </location>
    <ligand>
        <name>a divalent metal cation</name>
        <dbReference type="ChEBI" id="CHEBI:60240"/>
        <label>1</label>
    </ligand>
</feature>
<dbReference type="PANTHER" id="PTHR13799">
    <property type="entry name" value="NGG1 INTERACTING FACTOR 3"/>
    <property type="match status" value="1"/>
</dbReference>
<dbReference type="InterPro" id="IPR017222">
    <property type="entry name" value="DUF34/NIF3_animal"/>
</dbReference>
<dbReference type="AlphaFoldDB" id="A0A2P6MRS5"/>
<dbReference type="STRING" id="1890364.A0A2P6MRS5"/>
<dbReference type="InterPro" id="IPR015867">
    <property type="entry name" value="N-reg_PII/ATP_PRibTrfase_C"/>
</dbReference>
<dbReference type="Gene3D" id="3.30.70.120">
    <property type="match status" value="1"/>
</dbReference>
<feature type="binding site" evidence="3">
    <location>
        <position position="399"/>
    </location>
    <ligand>
        <name>a divalent metal cation</name>
        <dbReference type="ChEBI" id="CHEBI:60240"/>
        <label>1</label>
    </ligand>
</feature>
<sequence>MGNGIRISFVISMARTHHTRQRLKSSLSRSRQLQRRKDQTHNFIQKRHQMELQKVIGELEKKFPLRLAEKWDNVGLLVEPTAFGRGEKKVKTVTMTIDLTEKVLDEAIANKSDLIFSYHPPIFVALKRLTTREVKERIVIRAIENGIAIFSPHTSVDSSAGGVNDWLAAGLGESTEVKVVQPYSYQDPNQALKVHVFVPEDAADRVREGLTSITGVASIGSYKQCTFSTKGSGTFFGGEGTNPAVGKKGQLERVEELRLEMVCSQSALPQLREKLYQVHPYETPAWEVVSLQPLPVPATGQGRLVTLKEPATLKEMIDRIKRHLGIPHLRLALSETNSESDRVIQPKIKTVALCAGSGVSVIGKSKADLLLTGEMGHHDVLAATARGSSVILCEHTNTERGYLAHLQKELDQLFEGKVNLLLSKVDADPLVVF</sequence>
<dbReference type="PANTHER" id="PTHR13799:SF13">
    <property type="entry name" value="NIF3-LIKE PROTEIN 1"/>
    <property type="match status" value="1"/>
</dbReference>
<dbReference type="Proteomes" id="UP000241769">
    <property type="component" value="Unassembled WGS sequence"/>
</dbReference>
<dbReference type="GO" id="GO:0005739">
    <property type="term" value="C:mitochondrion"/>
    <property type="evidence" value="ECO:0007669"/>
    <property type="project" value="TreeGrafter"/>
</dbReference>
<proteinExistence type="inferred from homology"/>
<evidence type="ECO:0000313" key="5">
    <source>
        <dbReference type="EMBL" id="PRP74408.1"/>
    </source>
</evidence>
<feature type="binding site" evidence="3">
    <location>
        <position position="157"/>
    </location>
    <ligand>
        <name>a divalent metal cation</name>
        <dbReference type="ChEBI" id="CHEBI:60240"/>
        <label>1</label>
    </ligand>
</feature>
<gene>
    <name evidence="5" type="ORF">PROFUN_10306</name>
</gene>
<dbReference type="SUPFAM" id="SSF102705">
    <property type="entry name" value="NIF3 (NGG1p interacting factor 3)-like"/>
    <property type="match status" value="1"/>
</dbReference>
<dbReference type="GO" id="GO:0046872">
    <property type="term" value="F:metal ion binding"/>
    <property type="evidence" value="ECO:0007669"/>
    <property type="project" value="UniProtKB-KW"/>
</dbReference>
<dbReference type="InParanoid" id="A0A2P6MRS5"/>
<accession>A0A2P6MRS5</accession>
<dbReference type="FunFam" id="3.40.1390.30:FF:000001">
    <property type="entry name" value="GTP cyclohydrolase 1 type 2"/>
    <property type="match status" value="1"/>
</dbReference>
<evidence type="ECO:0000256" key="3">
    <source>
        <dbReference type="PIRSR" id="PIRSR602678-1"/>
    </source>
</evidence>
<comment type="caution">
    <text evidence="5">The sequence shown here is derived from an EMBL/GenBank/DDBJ whole genome shotgun (WGS) entry which is preliminary data.</text>
</comment>
<protein>
    <recommendedName>
        <fullName evidence="2">NIF3-like protein 1</fullName>
    </recommendedName>
</protein>
<evidence type="ECO:0000256" key="2">
    <source>
        <dbReference type="ARBA" id="ARBA00019069"/>
    </source>
</evidence>
<dbReference type="NCBIfam" id="TIGR00486">
    <property type="entry name" value="YbgI_SA1388"/>
    <property type="match status" value="1"/>
</dbReference>
<name>A0A2P6MRS5_9EUKA</name>
<dbReference type="Gene3D" id="3.40.1390.30">
    <property type="entry name" value="NIF3 (NGG1p interacting factor 3)-like"/>
    <property type="match status" value="1"/>
</dbReference>
<feature type="binding site" evidence="3">
    <location>
        <position position="119"/>
    </location>
    <ligand>
        <name>a divalent metal cation</name>
        <dbReference type="ChEBI" id="CHEBI:60240"/>
        <label>1</label>
    </ligand>
</feature>
<evidence type="ECO:0000256" key="4">
    <source>
        <dbReference type="SAM" id="MobiDB-lite"/>
    </source>
</evidence>